<name>A0ACB8RML3_9AGAM</name>
<organism evidence="1 2">
    <name type="scientific">Auriscalpium vulgare</name>
    <dbReference type="NCBI Taxonomy" id="40419"/>
    <lineage>
        <taxon>Eukaryota</taxon>
        <taxon>Fungi</taxon>
        <taxon>Dikarya</taxon>
        <taxon>Basidiomycota</taxon>
        <taxon>Agaricomycotina</taxon>
        <taxon>Agaricomycetes</taxon>
        <taxon>Russulales</taxon>
        <taxon>Auriscalpiaceae</taxon>
        <taxon>Auriscalpium</taxon>
    </lineage>
</organism>
<accession>A0ACB8RML3</accession>
<reference evidence="1" key="2">
    <citation type="journal article" date="2022" name="New Phytol.">
        <title>Evolutionary transition to the ectomycorrhizal habit in the genomes of a hyperdiverse lineage of mushroom-forming fungi.</title>
        <authorList>
            <person name="Looney B."/>
            <person name="Miyauchi S."/>
            <person name="Morin E."/>
            <person name="Drula E."/>
            <person name="Courty P.E."/>
            <person name="Kohler A."/>
            <person name="Kuo A."/>
            <person name="LaButti K."/>
            <person name="Pangilinan J."/>
            <person name="Lipzen A."/>
            <person name="Riley R."/>
            <person name="Andreopoulos W."/>
            <person name="He G."/>
            <person name="Johnson J."/>
            <person name="Nolan M."/>
            <person name="Tritt A."/>
            <person name="Barry K.W."/>
            <person name="Grigoriev I.V."/>
            <person name="Nagy L.G."/>
            <person name="Hibbett D."/>
            <person name="Henrissat B."/>
            <person name="Matheny P.B."/>
            <person name="Labbe J."/>
            <person name="Martin F.M."/>
        </authorList>
    </citation>
    <scope>NUCLEOTIDE SEQUENCE</scope>
    <source>
        <strain evidence="1">FP105234-sp</strain>
    </source>
</reference>
<reference evidence="1" key="1">
    <citation type="submission" date="2021-02" db="EMBL/GenBank/DDBJ databases">
        <authorList>
            <consortium name="DOE Joint Genome Institute"/>
            <person name="Ahrendt S."/>
            <person name="Looney B.P."/>
            <person name="Miyauchi S."/>
            <person name="Morin E."/>
            <person name="Drula E."/>
            <person name="Courty P.E."/>
            <person name="Chicoki N."/>
            <person name="Fauchery L."/>
            <person name="Kohler A."/>
            <person name="Kuo A."/>
            <person name="Labutti K."/>
            <person name="Pangilinan J."/>
            <person name="Lipzen A."/>
            <person name="Riley R."/>
            <person name="Andreopoulos W."/>
            <person name="He G."/>
            <person name="Johnson J."/>
            <person name="Barry K.W."/>
            <person name="Grigoriev I.V."/>
            <person name="Nagy L."/>
            <person name="Hibbett D."/>
            <person name="Henrissat B."/>
            <person name="Matheny P.B."/>
            <person name="Labbe J."/>
            <person name="Martin F."/>
        </authorList>
    </citation>
    <scope>NUCLEOTIDE SEQUENCE</scope>
    <source>
        <strain evidence="1">FP105234-sp</strain>
    </source>
</reference>
<evidence type="ECO:0000313" key="2">
    <source>
        <dbReference type="Proteomes" id="UP000814033"/>
    </source>
</evidence>
<comment type="caution">
    <text evidence="1">The sequence shown here is derived from an EMBL/GenBank/DDBJ whole genome shotgun (WGS) entry which is preliminary data.</text>
</comment>
<protein>
    <submittedName>
        <fullName evidence="1">Uncharacterized protein</fullName>
    </submittedName>
</protein>
<dbReference type="Proteomes" id="UP000814033">
    <property type="component" value="Unassembled WGS sequence"/>
</dbReference>
<dbReference type="EMBL" id="MU275958">
    <property type="protein sequence ID" value="KAI0045209.1"/>
    <property type="molecule type" value="Genomic_DNA"/>
</dbReference>
<sequence length="82" mass="9425">MERAAVSALASPARPYSRSILPAVLAFCAPHPRSNERRRIDTAAWRSSKGRSERRTSHLLLSPCIRFDEDVAWRWDCKETTR</sequence>
<gene>
    <name evidence="1" type="ORF">FA95DRAFT_1561345</name>
</gene>
<proteinExistence type="predicted"/>
<evidence type="ECO:0000313" key="1">
    <source>
        <dbReference type="EMBL" id="KAI0045209.1"/>
    </source>
</evidence>
<keyword evidence="2" id="KW-1185">Reference proteome</keyword>